<dbReference type="EMBL" id="BLIN01000005">
    <property type="protein sequence ID" value="GFE09786.1"/>
    <property type="molecule type" value="Genomic_DNA"/>
</dbReference>
<dbReference type="GO" id="GO:0005829">
    <property type="term" value="C:cytosol"/>
    <property type="evidence" value="ECO:0007669"/>
    <property type="project" value="TreeGrafter"/>
</dbReference>
<evidence type="ECO:0000313" key="5">
    <source>
        <dbReference type="Proteomes" id="UP001432292"/>
    </source>
</evidence>
<dbReference type="Proteomes" id="UP000435837">
    <property type="component" value="Unassembled WGS sequence"/>
</dbReference>
<keyword evidence="3" id="KW-0378">Hydrolase</keyword>
<protein>
    <submittedName>
        <fullName evidence="3">Gamma-glutamyl-gamma-aminobutyrate hydrolase family protein</fullName>
    </submittedName>
    <submittedName>
        <fullName evidence="2">Glutamine amidotransferase</fullName>
    </submittedName>
</protein>
<evidence type="ECO:0000313" key="4">
    <source>
        <dbReference type="Proteomes" id="UP000435837"/>
    </source>
</evidence>
<dbReference type="OrthoDB" id="5196541at2"/>
<dbReference type="RefSeq" id="WP_159480770.1">
    <property type="nucleotide sequence ID" value="NZ_BAAATH010000007.1"/>
</dbReference>
<feature type="domain" description="Glutamine amidotransferase" evidence="1">
    <location>
        <begin position="35"/>
        <end position="178"/>
    </location>
</feature>
<sequence length="247" mass="26862">MRALVIVHDHLSTAGHIGERLAERGFELDELLVVPAERYTTPDVEVAFPAAENYDLILTLGAPWSVARRNAWIEAELALLRSAHEAGIPVLGICFGGQALATALGGGIEVAPRFELGWSRLTTDAPDLVGAGPWFQFHGDRWLLPPGAREVARNEFASQAFVCGRSWGVQFHPELTPEVLQAWFDEDGTAIAAEVGVDPERLVAELRADLPAARERARVLVDAFLDQVMDRAPEEGPNDGTQSHMSA</sequence>
<dbReference type="EMBL" id="CP108473">
    <property type="protein sequence ID" value="WUS25490.1"/>
    <property type="molecule type" value="Genomic_DNA"/>
</dbReference>
<keyword evidence="2" id="KW-0315">Glutamine amidotransferase</keyword>
<evidence type="ECO:0000313" key="3">
    <source>
        <dbReference type="EMBL" id="WUS25490.1"/>
    </source>
</evidence>
<dbReference type="PROSITE" id="PS51273">
    <property type="entry name" value="GATASE_TYPE_1"/>
    <property type="match status" value="1"/>
</dbReference>
<dbReference type="SUPFAM" id="SSF52317">
    <property type="entry name" value="Class I glutamine amidotransferase-like"/>
    <property type="match status" value="1"/>
</dbReference>
<dbReference type="InterPro" id="IPR044992">
    <property type="entry name" value="ChyE-like"/>
</dbReference>
<organism evidence="2 4">
    <name type="scientific">Streptomyces caniferus</name>
    <dbReference type="NCBI Taxonomy" id="285557"/>
    <lineage>
        <taxon>Bacteria</taxon>
        <taxon>Bacillati</taxon>
        <taxon>Actinomycetota</taxon>
        <taxon>Actinomycetes</taxon>
        <taxon>Kitasatosporales</taxon>
        <taxon>Streptomycetaceae</taxon>
        <taxon>Streptomyces</taxon>
    </lineage>
</organism>
<dbReference type="AlphaFoldDB" id="A0A640SHC5"/>
<dbReference type="PANTHER" id="PTHR42695:SF5">
    <property type="entry name" value="GLUTAMINE AMIDOTRANSFERASE YLR126C-RELATED"/>
    <property type="match status" value="1"/>
</dbReference>
<dbReference type="PANTHER" id="PTHR42695">
    <property type="entry name" value="GLUTAMINE AMIDOTRANSFERASE YLR126C-RELATED"/>
    <property type="match status" value="1"/>
</dbReference>
<dbReference type="Pfam" id="PF00117">
    <property type="entry name" value="GATase"/>
    <property type="match status" value="1"/>
</dbReference>
<reference evidence="2 4" key="1">
    <citation type="submission" date="2019-12" db="EMBL/GenBank/DDBJ databases">
        <title>Whole genome shotgun sequence of Streptomyces caniferus NBRC 15389.</title>
        <authorList>
            <person name="Ichikawa N."/>
            <person name="Kimura A."/>
            <person name="Kitahashi Y."/>
            <person name="Komaki H."/>
            <person name="Tamura T."/>
        </authorList>
    </citation>
    <scope>NUCLEOTIDE SEQUENCE [LARGE SCALE GENOMIC DNA]</scope>
    <source>
        <strain evidence="2 4">NBRC 15389</strain>
    </source>
</reference>
<name>A0A640SHC5_9ACTN</name>
<reference evidence="3" key="2">
    <citation type="submission" date="2022-10" db="EMBL/GenBank/DDBJ databases">
        <title>The complete genomes of actinobacterial strains from the NBC collection.</title>
        <authorList>
            <person name="Joergensen T.S."/>
            <person name="Alvarez Arevalo M."/>
            <person name="Sterndorff E.B."/>
            <person name="Faurdal D."/>
            <person name="Vuksanovic O."/>
            <person name="Mourched A.-S."/>
            <person name="Charusanti P."/>
            <person name="Shaw S."/>
            <person name="Blin K."/>
            <person name="Weber T."/>
        </authorList>
    </citation>
    <scope>NUCLEOTIDE SEQUENCE</scope>
    <source>
        <strain evidence="3">NBC_01256</strain>
    </source>
</reference>
<dbReference type="GO" id="GO:0016787">
    <property type="term" value="F:hydrolase activity"/>
    <property type="evidence" value="ECO:0007669"/>
    <property type="project" value="UniProtKB-KW"/>
</dbReference>
<dbReference type="Proteomes" id="UP001432292">
    <property type="component" value="Chromosome"/>
</dbReference>
<evidence type="ECO:0000259" key="1">
    <source>
        <dbReference type="Pfam" id="PF00117"/>
    </source>
</evidence>
<dbReference type="InterPro" id="IPR017926">
    <property type="entry name" value="GATASE"/>
</dbReference>
<keyword evidence="2" id="KW-0808">Transferase</keyword>
<gene>
    <name evidence="3" type="ORF">OG727_26215</name>
    <name evidence="2" type="ORF">Scani_60540</name>
</gene>
<dbReference type="InterPro" id="IPR029062">
    <property type="entry name" value="Class_I_gatase-like"/>
</dbReference>
<dbReference type="GO" id="GO:0016740">
    <property type="term" value="F:transferase activity"/>
    <property type="evidence" value="ECO:0007669"/>
    <property type="project" value="UniProtKB-KW"/>
</dbReference>
<accession>A0A640SHC5</accession>
<dbReference type="CDD" id="cd01741">
    <property type="entry name" value="GATase1_1"/>
    <property type="match status" value="1"/>
</dbReference>
<proteinExistence type="predicted"/>
<evidence type="ECO:0000313" key="2">
    <source>
        <dbReference type="EMBL" id="GFE09786.1"/>
    </source>
</evidence>
<dbReference type="Gene3D" id="3.40.50.880">
    <property type="match status" value="1"/>
</dbReference>
<keyword evidence="5" id="KW-1185">Reference proteome</keyword>